<proteinExistence type="inferred from homology"/>
<dbReference type="Pfam" id="PF13350">
    <property type="entry name" value="Y_phosphatase3"/>
    <property type="match status" value="1"/>
</dbReference>
<reference evidence="3" key="1">
    <citation type="journal article" date="2019" name="Int. J. Syst. Evol. Microbiol.">
        <title>The Global Catalogue of Microorganisms (GCM) 10K type strain sequencing project: providing services to taxonomists for standard genome sequencing and annotation.</title>
        <authorList>
            <consortium name="The Broad Institute Genomics Platform"/>
            <consortium name="The Broad Institute Genome Sequencing Center for Infectious Disease"/>
            <person name="Wu L."/>
            <person name="Ma J."/>
        </authorList>
    </citation>
    <scope>NUCLEOTIDE SEQUENCE [LARGE SCALE GENOMIC DNA]</scope>
    <source>
        <strain evidence="3">CCM 8911</strain>
    </source>
</reference>
<dbReference type="InterPro" id="IPR029021">
    <property type="entry name" value="Prot-tyrosine_phosphatase-like"/>
</dbReference>
<dbReference type="InterPro" id="IPR016130">
    <property type="entry name" value="Tyr_Pase_AS"/>
</dbReference>
<dbReference type="Gene3D" id="3.90.190.10">
    <property type="entry name" value="Protein tyrosine phosphatase superfamily"/>
    <property type="match status" value="1"/>
</dbReference>
<protein>
    <submittedName>
        <fullName evidence="2">Tyrosine-protein phosphatase</fullName>
    </submittedName>
</protein>
<evidence type="ECO:0000256" key="1">
    <source>
        <dbReference type="ARBA" id="ARBA00009580"/>
    </source>
</evidence>
<dbReference type="PANTHER" id="PTHR31126:SF1">
    <property type="entry name" value="TYROSINE SPECIFIC PROTEIN PHOSPHATASES DOMAIN-CONTAINING PROTEIN"/>
    <property type="match status" value="1"/>
</dbReference>
<organism evidence="2 3">
    <name type="scientific">Lacticaseibacillus jixianensis</name>
    <dbReference type="NCBI Taxonomy" id="2486012"/>
    <lineage>
        <taxon>Bacteria</taxon>
        <taxon>Bacillati</taxon>
        <taxon>Bacillota</taxon>
        <taxon>Bacilli</taxon>
        <taxon>Lactobacillales</taxon>
        <taxon>Lactobacillaceae</taxon>
        <taxon>Lacticaseibacillus</taxon>
    </lineage>
</organism>
<comment type="similarity">
    <text evidence="1">Belongs to the protein-tyrosine phosphatase family.</text>
</comment>
<accession>A0ABW4BB09</accession>
<evidence type="ECO:0000313" key="2">
    <source>
        <dbReference type="EMBL" id="MFD1394129.1"/>
    </source>
</evidence>
<gene>
    <name evidence="2" type="ORF">ACFQ3L_11175</name>
</gene>
<comment type="caution">
    <text evidence="2">The sequence shown here is derived from an EMBL/GenBank/DDBJ whole genome shotgun (WGS) entry which is preliminary data.</text>
</comment>
<dbReference type="InterPro" id="IPR026893">
    <property type="entry name" value="Tyr/Ser_Pase_IphP-type"/>
</dbReference>
<dbReference type="SUPFAM" id="SSF52799">
    <property type="entry name" value="(Phosphotyrosine protein) phosphatases II"/>
    <property type="match status" value="1"/>
</dbReference>
<sequence>MEPTLLNIHHGYNFRDLGGYQTADGRRVRPHRLVRSGGLDRLSDRDVAFLHEYGVRVDVDFRTQDERQEKPDRLPASAQYVADPVFSEDKTQVSKTWAEEQRLFSKDAKAGYHNMLRTYRDLALSDSAQKAYREFFDLALGEADHTLLFHCSAGKDRTGMAAVYVLAALGVDQATIRKDYLATNQFIQPALDEVLTQAKKEGGNQNMLQGLTDIWTVYPEYLDTALAAINETYGDMQRYLQEALRLTDHQLTTLRQLYLA</sequence>
<dbReference type="Proteomes" id="UP001597249">
    <property type="component" value="Unassembled WGS sequence"/>
</dbReference>
<dbReference type="EMBL" id="JBHTMO010000040">
    <property type="protein sequence ID" value="MFD1394129.1"/>
    <property type="molecule type" value="Genomic_DNA"/>
</dbReference>
<evidence type="ECO:0000313" key="3">
    <source>
        <dbReference type="Proteomes" id="UP001597249"/>
    </source>
</evidence>
<dbReference type="RefSeq" id="WP_125585205.1">
    <property type="nucleotide sequence ID" value="NZ_JBHTMO010000040.1"/>
</dbReference>
<name>A0ABW4BB09_9LACO</name>
<dbReference type="PANTHER" id="PTHR31126">
    <property type="entry name" value="TYROSINE-PROTEIN PHOSPHATASE"/>
    <property type="match status" value="1"/>
</dbReference>
<dbReference type="PROSITE" id="PS00383">
    <property type="entry name" value="TYR_PHOSPHATASE_1"/>
    <property type="match status" value="1"/>
</dbReference>
<keyword evidence="3" id="KW-1185">Reference proteome</keyword>